<organism evidence="1 2">
    <name type="scientific">Dubosiella muris</name>
    <dbReference type="NCBI Taxonomy" id="3038133"/>
    <lineage>
        <taxon>Bacteria</taxon>
        <taxon>Bacillati</taxon>
        <taxon>Bacillota</taxon>
        <taxon>Erysipelotrichia</taxon>
        <taxon>Erysipelotrichales</taxon>
        <taxon>Erysipelotrichaceae</taxon>
        <taxon>Dubosiella</taxon>
    </lineage>
</organism>
<keyword evidence="2" id="KW-1185">Reference proteome</keyword>
<reference evidence="1" key="1">
    <citation type="submission" date="2019-04" db="EMBL/GenBank/DDBJ databases">
        <title>Microbes associate with the intestines of laboratory mice.</title>
        <authorList>
            <person name="Navarre W."/>
            <person name="Wong E."/>
            <person name="Huang K."/>
            <person name="Tropini C."/>
            <person name="Ng K."/>
            <person name="Yu B."/>
        </authorList>
    </citation>
    <scope>NUCLEOTIDE SEQUENCE</scope>
    <source>
        <strain evidence="1">NM09_H32</strain>
    </source>
</reference>
<sequence length="486" mass="56484">MGNVKVKYHWLNTFLYNTIMDEKEKIKKELDALHFERADALLSGFHENDGEEALLKIRALRGLYRFEEAMKVCLEHEGEGTAFDLERAKCLFALGKTKEARSLLETIEPTDKVKLTLAALDGETGDVHRALERLETIREEGLDGLDRMDFVLLQADLYSFEEKMNSSFWSYAKGLELTNSCVPKNWRSLRRMLIYHNMADAYEQMEQEEKALETYRMALTEMENQKKKDPSVTDLASYEIELLLSVANCFSNAEYAKEAKTYLKKAKALLPEMKPRQRDYFGARFHYIAGLIAMNAGQEPEAVFHFETAYHAQRELVKSGKDKREHVARSAYYLASLLTDEKSAKKLQLYQVATPIFKEVLEKEPSFYMASLADMENEQGRLAKTQEEALRHFDQAIEWYEKLLKRNPEDRLAMESLLVTRINRMALDPIRDEEIVKEALKEILTEKDNVPFIYSICAILEEQDHSRTFFSWFHDFEEGLPTEFDA</sequence>
<evidence type="ECO:0000313" key="1">
    <source>
        <dbReference type="EMBL" id="TGY65572.1"/>
    </source>
</evidence>
<accession>A0AC61R6X4</accession>
<dbReference type="EMBL" id="SRYG01000016">
    <property type="protein sequence ID" value="TGY65572.1"/>
    <property type="molecule type" value="Genomic_DNA"/>
</dbReference>
<comment type="caution">
    <text evidence="1">The sequence shown here is derived from an EMBL/GenBank/DDBJ whole genome shotgun (WGS) entry which is preliminary data.</text>
</comment>
<protein>
    <submittedName>
        <fullName evidence="1">Tetratricopeptide repeat protein</fullName>
    </submittedName>
</protein>
<dbReference type="Proteomes" id="UP000308836">
    <property type="component" value="Unassembled WGS sequence"/>
</dbReference>
<name>A0AC61R6X4_9FIRM</name>
<evidence type="ECO:0000313" key="2">
    <source>
        <dbReference type="Proteomes" id="UP000308836"/>
    </source>
</evidence>
<proteinExistence type="predicted"/>
<gene>
    <name evidence="1" type="ORF">E5336_08390</name>
</gene>